<keyword evidence="19" id="KW-1185">Reference proteome</keyword>
<feature type="repeat" description="WD" evidence="15">
    <location>
        <begin position="275"/>
        <end position="317"/>
    </location>
</feature>
<dbReference type="GO" id="GO:0005634">
    <property type="term" value="C:nucleus"/>
    <property type="evidence" value="ECO:0007669"/>
    <property type="project" value="UniProtKB-SubCell"/>
</dbReference>
<keyword evidence="9" id="KW-0227">DNA damage</keyword>
<dbReference type="InterPro" id="IPR015943">
    <property type="entry name" value="WD40/YVTN_repeat-like_dom_sf"/>
</dbReference>
<dbReference type="PROSITE" id="PS00678">
    <property type="entry name" value="WD_REPEATS_1"/>
    <property type="match status" value="1"/>
</dbReference>
<evidence type="ECO:0000256" key="5">
    <source>
        <dbReference type="ARBA" id="ARBA00014580"/>
    </source>
</evidence>
<protein>
    <recommendedName>
        <fullName evidence="5">DNA damage-binding protein 2</fullName>
    </recommendedName>
    <alternativeName>
        <fullName evidence="14">Damage-specific DNA-binding protein 2</fullName>
    </alternativeName>
</protein>
<dbReference type="FunFam" id="2.130.10.10:FF:000161">
    <property type="entry name" value="DNA damage-binding protein 2"/>
    <property type="match status" value="1"/>
</dbReference>
<evidence type="ECO:0000256" key="17">
    <source>
        <dbReference type="SAM" id="Phobius"/>
    </source>
</evidence>
<evidence type="ECO:0000256" key="15">
    <source>
        <dbReference type="PROSITE-ProRule" id="PRU00221"/>
    </source>
</evidence>
<keyword evidence="17" id="KW-1133">Transmembrane helix</keyword>
<reference evidence="18" key="3">
    <citation type="submission" date="2025-09" db="UniProtKB">
        <authorList>
            <consortium name="Ensembl"/>
        </authorList>
    </citation>
    <scope>IDENTIFICATION</scope>
</reference>
<evidence type="ECO:0000256" key="7">
    <source>
        <dbReference type="ARBA" id="ARBA00022574"/>
    </source>
</evidence>
<evidence type="ECO:0000256" key="1">
    <source>
        <dbReference type="ARBA" id="ARBA00004123"/>
    </source>
</evidence>
<evidence type="ECO:0000313" key="19">
    <source>
        <dbReference type="Proteomes" id="UP000694620"/>
    </source>
</evidence>
<name>A0A8C4RVK9_ERPCA</name>
<proteinExistence type="inferred from homology"/>
<dbReference type="Gene3D" id="2.130.10.10">
    <property type="entry name" value="YVTN repeat-like/Quinoprotein amine dehydrogenase"/>
    <property type="match status" value="1"/>
</dbReference>
<dbReference type="PANTHER" id="PTHR15169:SF0">
    <property type="entry name" value="DNA DAMAGE-BINDING PROTEIN 2"/>
    <property type="match status" value="1"/>
</dbReference>
<dbReference type="Ensembl" id="ENSECRT00000007510.1">
    <property type="protein sequence ID" value="ENSECRP00000007390.1"/>
    <property type="gene ID" value="ENSECRG00000004932.1"/>
</dbReference>
<dbReference type="InterPro" id="IPR019775">
    <property type="entry name" value="WD40_repeat_CS"/>
</dbReference>
<feature type="region of interest" description="Disordered" evidence="16">
    <location>
        <begin position="1"/>
        <end position="36"/>
    </location>
</feature>
<organism evidence="18 19">
    <name type="scientific">Erpetoichthys calabaricus</name>
    <name type="common">Rope fish</name>
    <name type="synonym">Calamoichthys calabaricus</name>
    <dbReference type="NCBI Taxonomy" id="27687"/>
    <lineage>
        <taxon>Eukaryota</taxon>
        <taxon>Metazoa</taxon>
        <taxon>Chordata</taxon>
        <taxon>Craniata</taxon>
        <taxon>Vertebrata</taxon>
        <taxon>Euteleostomi</taxon>
        <taxon>Actinopterygii</taxon>
        <taxon>Polypteriformes</taxon>
        <taxon>Polypteridae</taxon>
        <taxon>Erpetoichthys</taxon>
    </lineage>
</organism>
<feature type="region of interest" description="Disordered" evidence="16">
    <location>
        <begin position="473"/>
        <end position="521"/>
    </location>
</feature>
<dbReference type="GO" id="GO:0005694">
    <property type="term" value="C:chromosome"/>
    <property type="evidence" value="ECO:0007669"/>
    <property type="project" value="UniProtKB-SubCell"/>
</dbReference>
<keyword evidence="7 15" id="KW-0853">WD repeat</keyword>
<feature type="compositionally biased region" description="Basic and acidic residues" evidence="16">
    <location>
        <begin position="486"/>
        <end position="496"/>
    </location>
</feature>
<dbReference type="Proteomes" id="UP000694620">
    <property type="component" value="Chromosome 2"/>
</dbReference>
<evidence type="ECO:0000256" key="16">
    <source>
        <dbReference type="SAM" id="MobiDB-lite"/>
    </source>
</evidence>
<evidence type="ECO:0000256" key="14">
    <source>
        <dbReference type="ARBA" id="ARBA00031670"/>
    </source>
</evidence>
<evidence type="ECO:0000256" key="3">
    <source>
        <dbReference type="ARBA" id="ARBA00004906"/>
    </source>
</evidence>
<keyword evidence="12" id="KW-0234">DNA repair</keyword>
<dbReference type="InterPro" id="IPR036322">
    <property type="entry name" value="WD40_repeat_dom_sf"/>
</dbReference>
<keyword evidence="10" id="KW-0833">Ubl conjugation pathway</keyword>
<dbReference type="GeneTree" id="ENSGT00510000047881"/>
<dbReference type="SUPFAM" id="SSF50978">
    <property type="entry name" value="WD40 repeat-like"/>
    <property type="match status" value="1"/>
</dbReference>
<feature type="transmembrane region" description="Helical" evidence="17">
    <location>
        <begin position="42"/>
        <end position="60"/>
    </location>
</feature>
<comment type="similarity">
    <text evidence="4">Belongs to the WD repeat DDB2/WDR76 family.</text>
</comment>
<keyword evidence="11" id="KW-0238">DNA-binding</keyword>
<evidence type="ECO:0000256" key="4">
    <source>
        <dbReference type="ARBA" id="ARBA00005434"/>
    </source>
</evidence>
<dbReference type="GO" id="GO:0003684">
    <property type="term" value="F:damaged DNA binding"/>
    <property type="evidence" value="ECO:0007669"/>
    <property type="project" value="InterPro"/>
</dbReference>
<dbReference type="AlphaFoldDB" id="A0A8C4RVK9"/>
<keyword evidence="17" id="KW-0812">Transmembrane</keyword>
<keyword evidence="6" id="KW-0158">Chromosome</keyword>
<reference evidence="18" key="1">
    <citation type="submission" date="2021-06" db="EMBL/GenBank/DDBJ databases">
        <authorList>
            <consortium name="Wellcome Sanger Institute Data Sharing"/>
        </authorList>
    </citation>
    <scope>NUCLEOTIDE SEQUENCE [LARGE SCALE GENOMIC DNA]</scope>
</reference>
<evidence type="ECO:0000256" key="10">
    <source>
        <dbReference type="ARBA" id="ARBA00022786"/>
    </source>
</evidence>
<evidence type="ECO:0000256" key="8">
    <source>
        <dbReference type="ARBA" id="ARBA00022737"/>
    </source>
</evidence>
<dbReference type="Pfam" id="PF00400">
    <property type="entry name" value="WD40"/>
    <property type="match status" value="2"/>
</dbReference>
<dbReference type="GO" id="GO:0006281">
    <property type="term" value="P:DNA repair"/>
    <property type="evidence" value="ECO:0007669"/>
    <property type="project" value="UniProtKB-KW"/>
</dbReference>
<sequence>MPRKTAEQRQLGGRKKEDAGAGEQAPKRQRLKPVENKTSAEGANWLIACIMFSVAFPSILRLPSAPRRSVLNMVYNVSLFYFTVCDQEQKAKKNPVQLRYPATQNNTVHYVYKRTLGQNDSGQLRQCLQQSFVRSLSSYKLFRVASPFTRRVTCLEWHPTHPSTVAVGSKGGDIILWDYEVLNKTTLIPGKGAGDFIGCIKFSPTNSNRIFTVSGDCTLSLQEFGGTAQVFSRTAEECFWYCSLDVSASRELVVTGDNVGNALLLSTDGHKIWNQRLHKKKITHVEFNPRCDWLLATSSVDQTVRIWDIRNIKDKNSFLNELLHQKPVNSAYFNPTDGSRLLTTDQYDEVRLYSCANWSSPQLVINHPHRQFQHLTPIKATWHPLYDLAVVGRYPTAQSSAQELRTIDMFDTSTGKLVYQLYSSRASGIVSLNKFNPLGDTLASGMGFNILIWSHEDVVAGKQETLLTAMQNQGLGSNVTPRRHRQSEARSAELARRMTTAGTNSKTKTKDHTNMPKGKRL</sequence>
<evidence type="ECO:0000256" key="9">
    <source>
        <dbReference type="ARBA" id="ARBA00022763"/>
    </source>
</evidence>
<evidence type="ECO:0000256" key="2">
    <source>
        <dbReference type="ARBA" id="ARBA00004286"/>
    </source>
</evidence>
<evidence type="ECO:0000256" key="6">
    <source>
        <dbReference type="ARBA" id="ARBA00022454"/>
    </source>
</evidence>
<evidence type="ECO:0000256" key="11">
    <source>
        <dbReference type="ARBA" id="ARBA00023125"/>
    </source>
</evidence>
<comment type="pathway">
    <text evidence="3">Protein modification; protein ubiquitination.</text>
</comment>
<accession>A0A8C4RVK9</accession>
<gene>
    <name evidence="18" type="primary">DDB2</name>
    <name evidence="18" type="synonym">ddb2</name>
</gene>
<evidence type="ECO:0000313" key="18">
    <source>
        <dbReference type="Ensembl" id="ENSECRP00000007390.1"/>
    </source>
</evidence>
<dbReference type="InterPro" id="IPR001680">
    <property type="entry name" value="WD40_rpt"/>
</dbReference>
<dbReference type="Gene3D" id="1.10.287.3280">
    <property type="match status" value="1"/>
</dbReference>
<dbReference type="GO" id="GO:0031464">
    <property type="term" value="C:Cul4A-RING E3 ubiquitin ligase complex"/>
    <property type="evidence" value="ECO:0007669"/>
    <property type="project" value="UniProtKB-ARBA"/>
</dbReference>
<dbReference type="InterPro" id="IPR033312">
    <property type="entry name" value="DDB2"/>
</dbReference>
<keyword evidence="8" id="KW-0677">Repeat</keyword>
<comment type="subcellular location">
    <subcellularLocation>
        <location evidence="2">Chromosome</location>
    </subcellularLocation>
    <subcellularLocation>
        <location evidence="1">Nucleus</location>
    </subcellularLocation>
</comment>
<dbReference type="SMART" id="SM00320">
    <property type="entry name" value="WD40"/>
    <property type="match status" value="5"/>
</dbReference>
<dbReference type="PROSITE" id="PS50082">
    <property type="entry name" value="WD_REPEATS_2"/>
    <property type="match status" value="1"/>
</dbReference>
<reference evidence="18" key="2">
    <citation type="submission" date="2025-08" db="UniProtKB">
        <authorList>
            <consortium name="Ensembl"/>
        </authorList>
    </citation>
    <scope>IDENTIFICATION</scope>
</reference>
<evidence type="ECO:0000256" key="12">
    <source>
        <dbReference type="ARBA" id="ARBA00023204"/>
    </source>
</evidence>
<keyword evidence="17" id="KW-0472">Membrane</keyword>
<keyword evidence="13" id="KW-0539">Nucleus</keyword>
<dbReference type="PROSITE" id="PS50294">
    <property type="entry name" value="WD_REPEATS_REGION"/>
    <property type="match status" value="1"/>
</dbReference>
<evidence type="ECO:0000256" key="13">
    <source>
        <dbReference type="ARBA" id="ARBA00023242"/>
    </source>
</evidence>
<dbReference type="PANTHER" id="PTHR15169">
    <property type="entry name" value="DAMAGE-SPECIFIC DNA BINDING PROTEIN 2"/>
    <property type="match status" value="1"/>
</dbReference>
<dbReference type="GO" id="GO:0034644">
    <property type="term" value="P:cellular response to UV"/>
    <property type="evidence" value="ECO:0007669"/>
    <property type="project" value="UniProtKB-ARBA"/>
</dbReference>